<feature type="domain" description="Glutamine amidotransferase" evidence="5">
    <location>
        <begin position="445"/>
        <end position="621"/>
    </location>
</feature>
<dbReference type="Pfam" id="PF00425">
    <property type="entry name" value="Chorismate_bind"/>
    <property type="match status" value="1"/>
</dbReference>
<keyword evidence="2" id="KW-0315">Glutamine amidotransferase</keyword>
<evidence type="ECO:0000256" key="3">
    <source>
        <dbReference type="ARBA" id="ARBA00023239"/>
    </source>
</evidence>
<keyword evidence="3" id="KW-0456">Lyase</keyword>
<dbReference type="InterPro" id="IPR005801">
    <property type="entry name" value="ADC_synthase"/>
</dbReference>
<dbReference type="InterPro" id="IPR019999">
    <property type="entry name" value="Anth_synth_I-like"/>
</dbReference>
<reference evidence="7" key="1">
    <citation type="journal article" date="2018" name="Mar. Drugs">
        <title>Heterologous Expression of the Nybomycin Gene Cluster from the Marine Strain Streptomyces albus subsp. chlorinus NRRL B-24108.</title>
        <authorList>
            <person name="Rodriguez Estevez M."/>
            <person name="Myronovskyi M."/>
            <person name="Gummerlich N."/>
            <person name="Nadmid S."/>
            <person name="Luzhetskyy A."/>
        </authorList>
    </citation>
    <scope>NUCLEOTIDE SEQUENCE</scope>
    <source>
        <strain evidence="7">LW030448</strain>
    </source>
</reference>
<sequence length="638" mass="68956">MSARRTAADPARVLLERVLAPSPPPFALLHRPTAAGSDRVEVLTGPVGPVERIADLPVPASARGPAGADVLALVPYRQLAERGFPAPDDGEPLLAMTVREQAALDRAEVLATVPDVPIRLENERFDIDDEEYAGLVRRVLAEEIGAGAGANFVVKRRFLADLTGYTPATATAFFRRLLAREAGVYWTFLVHTGDRTLVGASPERHLSLADGVAVMNPISGTYRYPPDGPTLSGVMDFLADRKETYELFMVVDEELKMMSRFCDADVRVVGPYLKEMARLAHTEYVIEGRTERDVREILSATLFAPTVTGSPLESASRVINRYEPAGRGYYSGVAALIGRDGRGRRTLDSSILIRTADITSEGRMAIGVGATLVRDSEPAAEVAETLAKATGLLSALRAEPEGPLGRHPSVRSALRARNQEIARFWLDGSGPAAGRPSALDGRRVLVVDAEDTFTSMIAHQLRSAGLEVTVRRFDEPYSFAEHDLVVMGPGPGSPLEVGEPRIAHLHEAVDTLLEARRPFLAVCLSHQVLSHRLGLPVRRRDIPHQGVQKDIDLFGRPERVGFYNSFVAHSPSGLLTPYGTGPVEVCRDAATGEVHALRGRHFAGVQFHAESVLTHDGVRILGTLLAGVLDGAGQPVRS</sequence>
<evidence type="ECO:0000259" key="5">
    <source>
        <dbReference type="Pfam" id="PF00117"/>
    </source>
</evidence>
<dbReference type="PROSITE" id="PS01295">
    <property type="entry name" value="ISPD"/>
    <property type="match status" value="1"/>
</dbReference>
<dbReference type="GO" id="GO:0008299">
    <property type="term" value="P:isoprenoid biosynthetic process"/>
    <property type="evidence" value="ECO:0007669"/>
    <property type="project" value="InterPro"/>
</dbReference>
<name>A0A3G4YJL4_9ACTN</name>
<evidence type="ECO:0000313" key="7">
    <source>
        <dbReference type="EMBL" id="AYV61405.1"/>
    </source>
</evidence>
<proteinExistence type="predicted"/>
<dbReference type="SUPFAM" id="SSF52317">
    <property type="entry name" value="Class I glutamine amidotransferase-like"/>
    <property type="match status" value="1"/>
</dbReference>
<dbReference type="InterPro" id="IPR018294">
    <property type="entry name" value="ISPD_synthase_CS"/>
</dbReference>
<feature type="domain" description="Chorismate-utilising enzyme C-terminal" evidence="6">
    <location>
        <begin position="129"/>
        <end position="388"/>
    </location>
</feature>
<dbReference type="RefSeq" id="WP_173873831.1">
    <property type="nucleotide sequence ID" value="NZ_CP191151.1"/>
</dbReference>
<dbReference type="CDD" id="cd01743">
    <property type="entry name" value="GATase1_Anthranilate_Synthase"/>
    <property type="match status" value="1"/>
</dbReference>
<evidence type="ECO:0000256" key="2">
    <source>
        <dbReference type="ARBA" id="ARBA00022962"/>
    </source>
</evidence>
<organism evidence="7">
    <name type="scientific">Streptomyces albus subsp. chlorinus</name>
    <dbReference type="NCBI Taxonomy" id="337066"/>
    <lineage>
        <taxon>Bacteria</taxon>
        <taxon>Bacillati</taxon>
        <taxon>Actinomycetota</taxon>
        <taxon>Actinomycetes</taxon>
        <taxon>Kitasatosporales</taxon>
        <taxon>Streptomycetaceae</taxon>
        <taxon>Streptomyces</taxon>
    </lineage>
</organism>
<evidence type="ECO:0000256" key="4">
    <source>
        <dbReference type="ARBA" id="ARBA00047683"/>
    </source>
</evidence>
<gene>
    <name evidence="7" type="primary">nybD</name>
</gene>
<dbReference type="InterPro" id="IPR006221">
    <property type="entry name" value="TrpG/PapA_dom"/>
</dbReference>
<dbReference type="EC" id="4.1.3.27" evidence="1"/>
<dbReference type="GO" id="GO:0000162">
    <property type="term" value="P:L-tryptophan biosynthetic process"/>
    <property type="evidence" value="ECO:0007669"/>
    <property type="project" value="TreeGrafter"/>
</dbReference>
<comment type="catalytic activity">
    <reaction evidence="4">
        <text>chorismate + L-glutamine = anthranilate + pyruvate + L-glutamate + H(+)</text>
        <dbReference type="Rhea" id="RHEA:21732"/>
        <dbReference type="ChEBI" id="CHEBI:15361"/>
        <dbReference type="ChEBI" id="CHEBI:15378"/>
        <dbReference type="ChEBI" id="CHEBI:16567"/>
        <dbReference type="ChEBI" id="CHEBI:29748"/>
        <dbReference type="ChEBI" id="CHEBI:29985"/>
        <dbReference type="ChEBI" id="CHEBI:58359"/>
        <dbReference type="EC" id="4.1.3.27"/>
    </reaction>
</comment>
<dbReference type="Gene3D" id="3.60.120.10">
    <property type="entry name" value="Anthranilate synthase"/>
    <property type="match status" value="1"/>
</dbReference>
<dbReference type="InterPro" id="IPR029062">
    <property type="entry name" value="Class_I_gatase-like"/>
</dbReference>
<dbReference type="InterPro" id="IPR017926">
    <property type="entry name" value="GATASE"/>
</dbReference>
<evidence type="ECO:0000256" key="1">
    <source>
        <dbReference type="ARBA" id="ARBA00012266"/>
    </source>
</evidence>
<dbReference type="GO" id="GO:0004049">
    <property type="term" value="F:anthranilate synthase activity"/>
    <property type="evidence" value="ECO:0007669"/>
    <property type="project" value="UniProtKB-EC"/>
</dbReference>
<dbReference type="PRINTS" id="PR00096">
    <property type="entry name" value="GATASE"/>
</dbReference>
<protein>
    <recommendedName>
        <fullName evidence="1">anthranilate synthase</fullName>
        <ecNumber evidence="1">4.1.3.27</ecNumber>
    </recommendedName>
</protein>
<evidence type="ECO:0000259" key="6">
    <source>
        <dbReference type="Pfam" id="PF00425"/>
    </source>
</evidence>
<dbReference type="AlphaFoldDB" id="A0A3G4YJL4"/>
<dbReference type="PROSITE" id="PS51273">
    <property type="entry name" value="GATASE_TYPE_1"/>
    <property type="match status" value="1"/>
</dbReference>
<accession>A0A3G4YJL4</accession>
<dbReference type="PRINTS" id="PR00097">
    <property type="entry name" value="ANTSNTHASEII"/>
</dbReference>
<dbReference type="SUPFAM" id="SSF56322">
    <property type="entry name" value="ADC synthase"/>
    <property type="match status" value="1"/>
</dbReference>
<dbReference type="EMBL" id="MH924838">
    <property type="protein sequence ID" value="AYV61405.1"/>
    <property type="molecule type" value="Genomic_DNA"/>
</dbReference>
<dbReference type="InterPro" id="IPR015890">
    <property type="entry name" value="Chorismate_C"/>
</dbReference>
<dbReference type="PANTHER" id="PTHR11236">
    <property type="entry name" value="AMINOBENZOATE/ANTHRANILATE SYNTHASE"/>
    <property type="match status" value="1"/>
</dbReference>
<dbReference type="PANTHER" id="PTHR11236:SF49">
    <property type="entry name" value="ANTHRANILATE SYNTHASE COMPONENT 1"/>
    <property type="match status" value="1"/>
</dbReference>
<dbReference type="Gene3D" id="3.40.50.880">
    <property type="match status" value="1"/>
</dbReference>
<dbReference type="Pfam" id="PF00117">
    <property type="entry name" value="GATase"/>
    <property type="match status" value="1"/>
</dbReference>